<dbReference type="GO" id="GO:0006355">
    <property type="term" value="P:regulation of DNA-templated transcription"/>
    <property type="evidence" value="ECO:0007669"/>
    <property type="project" value="InterPro"/>
</dbReference>
<dbReference type="InterPro" id="IPR010985">
    <property type="entry name" value="Ribbon_hlx_hlx"/>
</dbReference>
<organism evidence="2 3">
    <name type="scientific">Dolichospermum compactum NIES-806</name>
    <dbReference type="NCBI Taxonomy" id="1973481"/>
    <lineage>
        <taxon>Bacteria</taxon>
        <taxon>Bacillati</taxon>
        <taxon>Cyanobacteriota</taxon>
        <taxon>Cyanophyceae</taxon>
        <taxon>Nostocales</taxon>
        <taxon>Aphanizomenonaceae</taxon>
        <taxon>Dolichospermum</taxon>
        <taxon>Dolichospermum compactum</taxon>
    </lineage>
</organism>
<dbReference type="KEGG" id="dcm:NIES806_00050"/>
<dbReference type="SUPFAM" id="SSF47598">
    <property type="entry name" value="Ribbon-helix-helix"/>
    <property type="match status" value="1"/>
</dbReference>
<evidence type="ECO:0000313" key="2">
    <source>
        <dbReference type="EMBL" id="BAZ83825.1"/>
    </source>
</evidence>
<dbReference type="EMBL" id="AP018316">
    <property type="protein sequence ID" value="BAZ83825.1"/>
    <property type="molecule type" value="Genomic_DNA"/>
</dbReference>
<name>A0A1Z4UXM5_9CYAN</name>
<protein>
    <recommendedName>
        <fullName evidence="1">Ribbon-helix-helix protein CopG domain-containing protein</fullName>
    </recommendedName>
</protein>
<evidence type="ECO:0000259" key="1">
    <source>
        <dbReference type="Pfam" id="PF01402"/>
    </source>
</evidence>
<dbReference type="CDD" id="cd21631">
    <property type="entry name" value="RHH_CopG_NikR-like"/>
    <property type="match status" value="1"/>
</dbReference>
<sequence length="48" mass="5492">MKPMKPMKPTTIYLPEKTDANLQKLATQTGKSIPEIIQELIEDNVKHK</sequence>
<dbReference type="AlphaFoldDB" id="A0A1Z4UXM5"/>
<dbReference type="Pfam" id="PF01402">
    <property type="entry name" value="RHH_1"/>
    <property type="match status" value="1"/>
</dbReference>
<feature type="domain" description="Ribbon-helix-helix protein CopG" evidence="1">
    <location>
        <begin position="8"/>
        <end position="43"/>
    </location>
</feature>
<accession>A0A1Z4UXM5</accession>
<dbReference type="InterPro" id="IPR002145">
    <property type="entry name" value="CopG"/>
</dbReference>
<reference evidence="2 3" key="1">
    <citation type="submission" date="2017-06" db="EMBL/GenBank/DDBJ databases">
        <title>Genome sequencing of cyanobaciteial culture collection at National Institute for Environmental Studies (NIES).</title>
        <authorList>
            <person name="Hirose Y."/>
            <person name="Shimura Y."/>
            <person name="Fujisawa T."/>
            <person name="Nakamura Y."/>
            <person name="Kawachi M."/>
        </authorList>
    </citation>
    <scope>NUCLEOTIDE SEQUENCE [LARGE SCALE GENOMIC DNA]</scope>
    <source>
        <strain evidence="2 3">NIES-806</strain>
    </source>
</reference>
<keyword evidence="3" id="KW-1185">Reference proteome</keyword>
<gene>
    <name evidence="2" type="ORF">NIES806_00050</name>
</gene>
<evidence type="ECO:0000313" key="3">
    <source>
        <dbReference type="Proteomes" id="UP000218702"/>
    </source>
</evidence>
<proteinExistence type="predicted"/>
<dbReference type="Proteomes" id="UP000218702">
    <property type="component" value="Chromosome"/>
</dbReference>